<evidence type="ECO:0000256" key="5">
    <source>
        <dbReference type="ARBA" id="ARBA00023143"/>
    </source>
</evidence>
<evidence type="ECO:0000256" key="4">
    <source>
        <dbReference type="ARBA" id="ARBA00023136"/>
    </source>
</evidence>
<keyword evidence="1 7" id="KW-1003">Cell membrane</keyword>
<keyword evidence="4 7" id="KW-0472">Membrane</keyword>
<dbReference type="Pfam" id="PF04347">
    <property type="entry name" value="FliO"/>
    <property type="match status" value="1"/>
</dbReference>
<dbReference type="InterPro" id="IPR052205">
    <property type="entry name" value="FliO/MopB"/>
</dbReference>
<evidence type="ECO:0000256" key="3">
    <source>
        <dbReference type="ARBA" id="ARBA00022989"/>
    </source>
</evidence>
<keyword evidence="9" id="KW-1185">Reference proteome</keyword>
<keyword evidence="3 7" id="KW-1133">Transmembrane helix</keyword>
<organism evidence="8 9">
    <name type="scientific">Novilysobacter erysipheiresistens</name>
    <dbReference type="NCBI Taxonomy" id="1749332"/>
    <lineage>
        <taxon>Bacteria</taxon>
        <taxon>Pseudomonadati</taxon>
        <taxon>Pseudomonadota</taxon>
        <taxon>Gammaproteobacteria</taxon>
        <taxon>Lysobacterales</taxon>
        <taxon>Lysobacteraceae</taxon>
        <taxon>Novilysobacter</taxon>
    </lineage>
</organism>
<keyword evidence="8" id="KW-0966">Cell projection</keyword>
<evidence type="ECO:0000313" key="8">
    <source>
        <dbReference type="EMBL" id="MEG3184961.1"/>
    </source>
</evidence>
<comment type="similarity">
    <text evidence="6 7">Belongs to the FliO/MopB family.</text>
</comment>
<dbReference type="NCBIfam" id="TIGR03500">
    <property type="entry name" value="FliO_TIGR"/>
    <property type="match status" value="1"/>
</dbReference>
<sequence length="202" mass="19807">MDNAGATGAVQTWPLQATATVAVAPLPQDVAANAPDAAAIATSDAPREFAVPAVESAVAATPPSLDTAAIATVPPTTATTSQTSAPESFGEPTGAAGAVGGTVLALLLVVGVILALAWLAKRMPGLGAVGGGNPALKIVGSLALGPRERVVVVDVGGTQLLLSTGPHGTRALHTLEQPLPAPANAPSPFAQVLARQFGKKPS</sequence>
<dbReference type="EMBL" id="JAXGFP010000007">
    <property type="protein sequence ID" value="MEG3184961.1"/>
    <property type="molecule type" value="Genomic_DNA"/>
</dbReference>
<dbReference type="InterPro" id="IPR022781">
    <property type="entry name" value="Flagellar_biosynth_FliO"/>
</dbReference>
<dbReference type="Proteomes" id="UP001355056">
    <property type="component" value="Unassembled WGS sequence"/>
</dbReference>
<accession>A0ABU7Z189</accession>
<proteinExistence type="inferred from homology"/>
<keyword evidence="8" id="KW-0282">Flagellum</keyword>
<protein>
    <recommendedName>
        <fullName evidence="7">Flagellar protein</fullName>
    </recommendedName>
</protein>
<keyword evidence="2 7" id="KW-0812">Transmembrane</keyword>
<reference evidence="8 9" key="1">
    <citation type="journal article" date="2016" name="Int. J. Syst. Evol. Microbiol.">
        <title>Lysobacter erysipheiresistens sp. nov., an antagonist of powdery mildew, isolated from tobacco-cultivated soil.</title>
        <authorList>
            <person name="Xie B."/>
            <person name="Li T."/>
            <person name="Lin X."/>
            <person name="Wang C.J."/>
            <person name="Chen Y.J."/>
            <person name="Liu W.J."/>
            <person name="Zhao Z.W."/>
        </authorList>
    </citation>
    <scope>NUCLEOTIDE SEQUENCE [LARGE SCALE GENOMIC DNA]</scope>
    <source>
        <strain evidence="8 9">RS-LYSO-3</strain>
    </source>
</reference>
<dbReference type="PANTHER" id="PTHR38766:SF1">
    <property type="entry name" value="FLAGELLAR PROTEIN FLIO"/>
    <property type="match status" value="1"/>
</dbReference>
<keyword evidence="5 7" id="KW-0975">Bacterial flagellum</keyword>
<comment type="caution">
    <text evidence="8">The sequence shown here is derived from an EMBL/GenBank/DDBJ whole genome shotgun (WGS) entry which is preliminary data.</text>
</comment>
<name>A0ABU7Z189_9GAMM</name>
<keyword evidence="8" id="KW-0969">Cilium</keyword>
<comment type="subcellular location">
    <subcellularLocation>
        <location evidence="7">Cell membrane</location>
    </subcellularLocation>
    <subcellularLocation>
        <location evidence="7">Bacterial flagellum basal body</location>
    </subcellularLocation>
</comment>
<evidence type="ECO:0000256" key="2">
    <source>
        <dbReference type="ARBA" id="ARBA00022692"/>
    </source>
</evidence>
<evidence type="ECO:0000256" key="7">
    <source>
        <dbReference type="RuleBase" id="RU362064"/>
    </source>
</evidence>
<dbReference type="PANTHER" id="PTHR38766">
    <property type="entry name" value="FLAGELLAR PROTEIN FLIO"/>
    <property type="match status" value="1"/>
</dbReference>
<dbReference type="RefSeq" id="WP_332617981.1">
    <property type="nucleotide sequence ID" value="NZ_JAXGFP010000007.1"/>
</dbReference>
<feature type="transmembrane region" description="Helical" evidence="7">
    <location>
        <begin position="95"/>
        <end position="119"/>
    </location>
</feature>
<gene>
    <name evidence="8" type="primary">fliO</name>
    <name evidence="8" type="ORF">SNE34_13185</name>
</gene>
<evidence type="ECO:0000256" key="1">
    <source>
        <dbReference type="ARBA" id="ARBA00022475"/>
    </source>
</evidence>
<evidence type="ECO:0000313" key="9">
    <source>
        <dbReference type="Proteomes" id="UP001355056"/>
    </source>
</evidence>
<evidence type="ECO:0000256" key="6">
    <source>
        <dbReference type="ARBA" id="ARBA00037937"/>
    </source>
</evidence>